<proteinExistence type="predicted"/>
<evidence type="ECO:0000259" key="1">
    <source>
        <dbReference type="SMART" id="SM00901"/>
    </source>
</evidence>
<gene>
    <name evidence="2" type="ORF">B0X71_18910</name>
</gene>
<organism evidence="2 3">
    <name type="scientific">Planococcus lenghuensis</name>
    <dbReference type="NCBI Taxonomy" id="2213202"/>
    <lineage>
        <taxon>Bacteria</taxon>
        <taxon>Bacillati</taxon>
        <taxon>Bacillota</taxon>
        <taxon>Bacilli</taxon>
        <taxon>Bacillales</taxon>
        <taxon>Caryophanaceae</taxon>
        <taxon>Planococcus</taxon>
    </lineage>
</organism>
<dbReference type="AlphaFoldDB" id="A0A1Q2L4F0"/>
<keyword evidence="3" id="KW-1185">Reference proteome</keyword>
<dbReference type="EMBL" id="CP019641">
    <property type="protein sequence ID" value="AQQ55254.1"/>
    <property type="molecule type" value="Genomic_DNA"/>
</dbReference>
<evidence type="ECO:0000313" key="3">
    <source>
        <dbReference type="Proteomes" id="UP000188184"/>
    </source>
</evidence>
<name>A0A1Q2L4F0_9BACL</name>
<dbReference type="Proteomes" id="UP000188184">
    <property type="component" value="Plasmid unnamed1"/>
</dbReference>
<keyword evidence="2" id="KW-0614">Plasmid</keyword>
<protein>
    <recommendedName>
        <fullName evidence="1">FRG domain-containing protein</fullName>
    </recommendedName>
</protein>
<dbReference type="KEGG" id="pmar:B0X71_18910"/>
<evidence type="ECO:0000313" key="2">
    <source>
        <dbReference type="EMBL" id="AQQ55254.1"/>
    </source>
</evidence>
<dbReference type="SMART" id="SM00901">
    <property type="entry name" value="FRG"/>
    <property type="match status" value="1"/>
</dbReference>
<sequence>MWKEIIVTDWKQFNQHIERFSDKHWVYRGQNSEQWLLESSLHRECKAFKSDIDNKKCVEIERKMEEEFKSSYKLYSNFQISEPKNDDVMEDWLEERLTTFSVMQHYGTPTRFLDWTHSPFIASFFALDGATKRFCIYALNLKQINQFNESISVNAFQRNRIFYDTRNPIKPFLYPYHAIEKNHRLRVQQGLFLVPSLINMTFDDILKDYGIENGLLNGEETAVKLIFDNDDLQYWWFKLIQMNITHETIYPGLEGFCKSLKLNIFK</sequence>
<dbReference type="InterPro" id="IPR014966">
    <property type="entry name" value="FRG-dom"/>
</dbReference>
<dbReference type="RefSeq" id="WP_198038770.1">
    <property type="nucleotide sequence ID" value="NZ_CP019641.1"/>
</dbReference>
<geneLocation type="plasmid" evidence="2 3">
    <name>unnamed1</name>
</geneLocation>
<dbReference type="Pfam" id="PF08867">
    <property type="entry name" value="FRG"/>
    <property type="match status" value="1"/>
</dbReference>
<reference evidence="2 3" key="1">
    <citation type="submission" date="2017-02" db="EMBL/GenBank/DDBJ databases">
        <title>The complete genomic sequence of a novel cold adapted crude oil-degrading bacterium Planococcus qaidamina Y42.</title>
        <authorList>
            <person name="Yang R."/>
        </authorList>
    </citation>
    <scope>NUCLEOTIDE SEQUENCE [LARGE SCALE GENOMIC DNA]</scope>
    <source>
        <strain evidence="2 3">Y42</strain>
        <plasmid evidence="2 3">unnamed1</plasmid>
    </source>
</reference>
<feature type="domain" description="FRG" evidence="1">
    <location>
        <begin position="21"/>
        <end position="137"/>
    </location>
</feature>
<accession>A0A1Q2L4F0</accession>